<name>X0VVZ7_9ZZZZ</name>
<feature type="domain" description="DUF7948" evidence="1">
    <location>
        <begin position="162"/>
        <end position="257"/>
    </location>
</feature>
<organism evidence="2">
    <name type="scientific">marine sediment metagenome</name>
    <dbReference type="NCBI Taxonomy" id="412755"/>
    <lineage>
        <taxon>unclassified sequences</taxon>
        <taxon>metagenomes</taxon>
        <taxon>ecological metagenomes</taxon>
    </lineage>
</organism>
<dbReference type="EMBL" id="BARS01036582">
    <property type="protein sequence ID" value="GAG16613.1"/>
    <property type="molecule type" value="Genomic_DNA"/>
</dbReference>
<feature type="non-terminal residue" evidence="2">
    <location>
        <position position="1"/>
    </location>
</feature>
<reference evidence="2" key="1">
    <citation type="journal article" date="2014" name="Front. Microbiol.">
        <title>High frequency of phylogenetically diverse reductive dehalogenase-homologous genes in deep subseafloor sedimentary metagenomes.</title>
        <authorList>
            <person name="Kawai M."/>
            <person name="Futagami T."/>
            <person name="Toyoda A."/>
            <person name="Takaki Y."/>
            <person name="Nishi S."/>
            <person name="Hori S."/>
            <person name="Arai W."/>
            <person name="Tsubouchi T."/>
            <person name="Morono Y."/>
            <person name="Uchiyama I."/>
            <person name="Ito T."/>
            <person name="Fujiyama A."/>
            <person name="Inagaki F."/>
            <person name="Takami H."/>
        </authorList>
    </citation>
    <scope>NUCLEOTIDE SEQUENCE</scope>
    <source>
        <strain evidence="2">Expedition CK06-06</strain>
    </source>
</reference>
<evidence type="ECO:0000259" key="1">
    <source>
        <dbReference type="Pfam" id="PF25778"/>
    </source>
</evidence>
<dbReference type="AlphaFoldDB" id="X0VVZ7"/>
<protein>
    <recommendedName>
        <fullName evidence="1">DUF7948 domain-containing protein</fullName>
    </recommendedName>
</protein>
<dbReference type="InterPro" id="IPR057708">
    <property type="entry name" value="DUF7948"/>
</dbReference>
<feature type="non-terminal residue" evidence="2">
    <location>
        <position position="257"/>
    </location>
</feature>
<accession>X0VVZ7</accession>
<evidence type="ECO:0000313" key="2">
    <source>
        <dbReference type="EMBL" id="GAG16613.1"/>
    </source>
</evidence>
<comment type="caution">
    <text evidence="2">The sequence shown here is derived from an EMBL/GenBank/DDBJ whole genome shotgun (WGS) entry which is preliminary data.</text>
</comment>
<sequence length="257" mass="26724">LLATSPASLSTQAIEIDLGQENEPAQGVEPCLVLSSLAPAQDQGDVADAGVLANPAEPALPSTEMLARVQDQVGSALEAPLESEGSSLQFQDESSCLIAVDQQDAIPSPEDSSIEARAPPAQGVLELSGMSLVDPDLGQLAVGQSTSSSSTLELFATSPALFVENQGQWADTSVRYVHDGSSMDVAVTDSGVWFQATRGDLNQGEDSAGPVASEHDPLQTTDTNVQMLQFSATFVGADLVQPVGLELSESLFNYYVG</sequence>
<dbReference type="Pfam" id="PF25778">
    <property type="entry name" value="DUF7948"/>
    <property type="match status" value="1"/>
</dbReference>
<gene>
    <name evidence="2" type="ORF">S01H1_56204</name>
</gene>
<proteinExistence type="predicted"/>